<evidence type="ECO:0000313" key="1">
    <source>
        <dbReference type="EMBL" id="SVB91063.1"/>
    </source>
</evidence>
<accession>A0A382HWR2</accession>
<feature type="non-terminal residue" evidence="1">
    <location>
        <position position="36"/>
    </location>
</feature>
<reference evidence="1" key="1">
    <citation type="submission" date="2018-05" db="EMBL/GenBank/DDBJ databases">
        <authorList>
            <person name="Lanie J.A."/>
            <person name="Ng W.-L."/>
            <person name="Kazmierczak K.M."/>
            <person name="Andrzejewski T.M."/>
            <person name="Davidsen T.M."/>
            <person name="Wayne K.J."/>
            <person name="Tettelin H."/>
            <person name="Glass J.I."/>
            <person name="Rusch D."/>
            <person name="Podicherti R."/>
            <person name="Tsui H.-C.T."/>
            <person name="Winkler M.E."/>
        </authorList>
    </citation>
    <scope>NUCLEOTIDE SEQUENCE</scope>
</reference>
<sequence length="36" mass="4079">MLKYRHKEPALAILILGRPNDEIVWPVGDTCISTNN</sequence>
<protein>
    <submittedName>
        <fullName evidence="1">Uncharacterized protein</fullName>
    </submittedName>
</protein>
<dbReference type="AlphaFoldDB" id="A0A382HWR2"/>
<proteinExistence type="predicted"/>
<dbReference type="EMBL" id="UINC01063431">
    <property type="protein sequence ID" value="SVB91063.1"/>
    <property type="molecule type" value="Genomic_DNA"/>
</dbReference>
<organism evidence="1">
    <name type="scientific">marine metagenome</name>
    <dbReference type="NCBI Taxonomy" id="408172"/>
    <lineage>
        <taxon>unclassified sequences</taxon>
        <taxon>metagenomes</taxon>
        <taxon>ecological metagenomes</taxon>
    </lineage>
</organism>
<gene>
    <name evidence="1" type="ORF">METZ01_LOCUS243917</name>
</gene>
<name>A0A382HWR2_9ZZZZ</name>